<dbReference type="InterPro" id="IPR014031">
    <property type="entry name" value="Ketoacyl_synth_C"/>
</dbReference>
<evidence type="ECO:0000256" key="8">
    <source>
        <dbReference type="ARBA" id="ARBA00023098"/>
    </source>
</evidence>
<dbReference type="Gene3D" id="3.40.47.10">
    <property type="match status" value="1"/>
</dbReference>
<feature type="domain" description="Ketosynthase family 3 (KS3)" evidence="17">
    <location>
        <begin position="10"/>
        <end position="417"/>
    </location>
</feature>
<dbReference type="Proteomes" id="UP000182100">
    <property type="component" value="Unassembled WGS sequence"/>
</dbReference>
<evidence type="ECO:0000256" key="4">
    <source>
        <dbReference type="ARBA" id="ARBA00014657"/>
    </source>
</evidence>
<dbReference type="GO" id="GO:0030497">
    <property type="term" value="P:fatty acid elongation"/>
    <property type="evidence" value="ECO:0007669"/>
    <property type="project" value="UniProtKB-ARBA"/>
</dbReference>
<dbReference type="PIRSF" id="PIRSF000447">
    <property type="entry name" value="KAS_II"/>
    <property type="match status" value="1"/>
</dbReference>
<comment type="catalytic activity">
    <reaction evidence="12 14">
        <text>(9Z)-hexadecenoyl-[ACP] + malonyl-[ACP] + H(+) = 3-oxo-(11Z)-octadecenoyl-[ACP] + holo-[ACP] + CO2</text>
        <dbReference type="Rhea" id="RHEA:55040"/>
        <dbReference type="Rhea" id="RHEA-COMP:9623"/>
        <dbReference type="Rhea" id="RHEA-COMP:9685"/>
        <dbReference type="Rhea" id="RHEA-COMP:10800"/>
        <dbReference type="Rhea" id="RHEA-COMP:14074"/>
        <dbReference type="ChEBI" id="CHEBI:15378"/>
        <dbReference type="ChEBI" id="CHEBI:16526"/>
        <dbReference type="ChEBI" id="CHEBI:64479"/>
        <dbReference type="ChEBI" id="CHEBI:78449"/>
        <dbReference type="ChEBI" id="CHEBI:83989"/>
        <dbReference type="ChEBI" id="CHEBI:138538"/>
        <dbReference type="EC" id="2.3.1.179"/>
    </reaction>
</comment>
<keyword evidence="7" id="KW-0276">Fatty acid metabolism</keyword>
<dbReference type="AlphaFoldDB" id="A0A1G7AMB0"/>
<dbReference type="NCBIfam" id="NF005589">
    <property type="entry name" value="PRK07314.1"/>
    <property type="match status" value="1"/>
</dbReference>
<evidence type="ECO:0000256" key="9">
    <source>
        <dbReference type="ARBA" id="ARBA00023160"/>
    </source>
</evidence>
<dbReference type="NCBIfam" id="TIGR03150">
    <property type="entry name" value="fabF"/>
    <property type="match status" value="1"/>
</dbReference>
<proteinExistence type="inferred from homology"/>
<protein>
    <recommendedName>
        <fullName evidence="4 14">3-oxoacyl-[acyl-carrier-protein] synthase 2</fullName>
        <ecNumber evidence="3 14">2.3.1.179</ecNumber>
    </recommendedName>
</protein>
<evidence type="ECO:0000256" key="11">
    <source>
        <dbReference type="ARBA" id="ARBA00024006"/>
    </source>
</evidence>
<dbReference type="InterPro" id="IPR020841">
    <property type="entry name" value="PKS_Beta-ketoAc_synthase_dom"/>
</dbReference>
<keyword evidence="10 14" id="KW-0012">Acyltransferase</keyword>
<evidence type="ECO:0000256" key="14">
    <source>
        <dbReference type="PIRNR" id="PIRNR000447"/>
    </source>
</evidence>
<dbReference type="EC" id="2.3.1.179" evidence="3 14"/>
<dbReference type="SMART" id="SM00825">
    <property type="entry name" value="PKS_KS"/>
    <property type="match status" value="1"/>
</dbReference>
<evidence type="ECO:0000256" key="5">
    <source>
        <dbReference type="ARBA" id="ARBA00022516"/>
    </source>
</evidence>
<gene>
    <name evidence="18" type="ORF">SAMN05216505_11910</name>
</gene>
<evidence type="ECO:0000256" key="1">
    <source>
        <dbReference type="ARBA" id="ARBA00005194"/>
    </source>
</evidence>
<dbReference type="Pfam" id="PF02801">
    <property type="entry name" value="Ketoacyl-synt_C"/>
    <property type="match status" value="1"/>
</dbReference>
<dbReference type="GO" id="GO:0004315">
    <property type="term" value="F:3-oxoacyl-[acyl-carrier-protein] synthase activity"/>
    <property type="evidence" value="ECO:0007669"/>
    <property type="project" value="UniProtKB-UniRule"/>
</dbReference>
<comment type="pathway">
    <text evidence="1 14">Lipid metabolism; fatty acid biosynthesis.</text>
</comment>
<comment type="catalytic activity">
    <reaction evidence="13 14">
        <text>a fatty acyl-[ACP] + malonyl-[ACP] + H(+) = a 3-oxoacyl-[ACP] + holo-[ACP] + CO2</text>
        <dbReference type="Rhea" id="RHEA:22836"/>
        <dbReference type="Rhea" id="RHEA-COMP:9623"/>
        <dbReference type="Rhea" id="RHEA-COMP:9685"/>
        <dbReference type="Rhea" id="RHEA-COMP:9916"/>
        <dbReference type="Rhea" id="RHEA-COMP:14125"/>
        <dbReference type="ChEBI" id="CHEBI:15378"/>
        <dbReference type="ChEBI" id="CHEBI:16526"/>
        <dbReference type="ChEBI" id="CHEBI:64479"/>
        <dbReference type="ChEBI" id="CHEBI:78449"/>
        <dbReference type="ChEBI" id="CHEBI:78776"/>
        <dbReference type="ChEBI" id="CHEBI:138651"/>
    </reaction>
</comment>
<dbReference type="PANTHER" id="PTHR11712:SF336">
    <property type="entry name" value="3-OXOACYL-[ACYL-CARRIER-PROTEIN] SYNTHASE, MITOCHONDRIAL"/>
    <property type="match status" value="1"/>
</dbReference>
<keyword evidence="5 14" id="KW-0444">Lipid biosynthesis</keyword>
<dbReference type="CDD" id="cd00834">
    <property type="entry name" value="KAS_I_II"/>
    <property type="match status" value="1"/>
</dbReference>
<evidence type="ECO:0000256" key="15">
    <source>
        <dbReference type="PIRSR" id="PIRSR000447-1"/>
    </source>
</evidence>
<accession>A0A1G7AMB0</accession>
<comment type="similarity">
    <text evidence="2 14 16">Belongs to the thiolase-like superfamily. Beta-ketoacyl-ACP synthases family.</text>
</comment>
<dbReference type="FunFam" id="3.40.47.10:FF:000018">
    <property type="entry name" value="3-oxoacyl-[acyl-carrier-protein] synthase 2"/>
    <property type="match status" value="1"/>
</dbReference>
<keyword evidence="9 14" id="KW-0275">Fatty acid biosynthesis</keyword>
<keyword evidence="19" id="KW-1185">Reference proteome</keyword>
<dbReference type="EMBL" id="FMZK01000019">
    <property type="protein sequence ID" value="SDE15893.1"/>
    <property type="molecule type" value="Genomic_DNA"/>
</dbReference>
<dbReference type="PROSITE" id="PS00606">
    <property type="entry name" value="KS3_1"/>
    <property type="match status" value="1"/>
</dbReference>
<evidence type="ECO:0000256" key="10">
    <source>
        <dbReference type="ARBA" id="ARBA00023315"/>
    </source>
</evidence>
<sequence length="422" mass="44030">MTADTRSHRSGRVVVTGRGVVSPLGLSWPETWAGLLDGRSGVARLTGIETEDLPVRIGGEIKGFDPEAYLPRKIARRMDRSVQLALVAADEAVRDAGLEITPELAPRVAVVMGSASGPTRSSVAAQEALAQRGPRAVSPFFFATSSVDAAAGEVSLRFGLQGSSTCMTTACATGSTCLGEAMRMIRLGVADVVIAGGVDDSITRLDINGAAMSQALSRRNDEPEKACRPFDRARDGFVMSAGAGVVVLESEEHARSRGAAVHAELAGYGATTDAYHVTAPHPDGLPAQRAAHQALADAGLTPADVDYVNAHGTSTPKNDTTEAKVIRSVFGDRAESIPVSSIKSMTGHMLGAAGAVEAITAVEAIKTGQVPPTINCDDPEDRGLNFVPHKAQTHEVDVAVSNSFGFGGHNAVLVLRRWRPAP</sequence>
<comment type="function">
    <text evidence="11 14">Involved in the type II fatty acid elongation cycle. Catalyzes the elongation of a wide range of acyl-ACP by the addition of two carbons from malonyl-ACP to an acyl acceptor. Can efficiently catalyze the conversion of palmitoleoyl-ACP (cis-hexadec-9-enoyl-ACP) to cis-vaccenoyl-ACP (cis-octadec-11-enoyl-ACP), an essential step in the thermal regulation of fatty acid composition.</text>
</comment>
<evidence type="ECO:0000256" key="2">
    <source>
        <dbReference type="ARBA" id="ARBA00008467"/>
    </source>
</evidence>
<evidence type="ECO:0000256" key="3">
    <source>
        <dbReference type="ARBA" id="ARBA00012356"/>
    </source>
</evidence>
<evidence type="ECO:0000313" key="18">
    <source>
        <dbReference type="EMBL" id="SDE15893.1"/>
    </source>
</evidence>
<organism evidence="18 19">
    <name type="scientific">Streptomyces prasinopilosus</name>
    <dbReference type="NCBI Taxonomy" id="67344"/>
    <lineage>
        <taxon>Bacteria</taxon>
        <taxon>Bacillati</taxon>
        <taxon>Actinomycetota</taxon>
        <taxon>Actinomycetes</taxon>
        <taxon>Kitasatosporales</taxon>
        <taxon>Streptomycetaceae</taxon>
        <taxon>Streptomyces</taxon>
    </lineage>
</organism>
<dbReference type="SUPFAM" id="SSF53901">
    <property type="entry name" value="Thiolase-like"/>
    <property type="match status" value="2"/>
</dbReference>
<dbReference type="PANTHER" id="PTHR11712">
    <property type="entry name" value="POLYKETIDE SYNTHASE-RELATED"/>
    <property type="match status" value="1"/>
</dbReference>
<evidence type="ECO:0000256" key="12">
    <source>
        <dbReference type="ARBA" id="ARBA00047318"/>
    </source>
</evidence>
<dbReference type="InterPro" id="IPR000794">
    <property type="entry name" value="Beta-ketoacyl_synthase"/>
</dbReference>
<keyword evidence="6 14" id="KW-0808">Transferase</keyword>
<dbReference type="RefSeq" id="WP_055573186.1">
    <property type="nucleotide sequence ID" value="NZ_FMZK01000019.1"/>
</dbReference>
<evidence type="ECO:0000256" key="16">
    <source>
        <dbReference type="RuleBase" id="RU003694"/>
    </source>
</evidence>
<evidence type="ECO:0000259" key="17">
    <source>
        <dbReference type="PROSITE" id="PS52004"/>
    </source>
</evidence>
<evidence type="ECO:0000256" key="13">
    <source>
        <dbReference type="ARBA" id="ARBA00047659"/>
    </source>
</evidence>
<keyword evidence="8" id="KW-0443">Lipid metabolism</keyword>
<dbReference type="InterPro" id="IPR014030">
    <property type="entry name" value="Ketoacyl_synth_N"/>
</dbReference>
<dbReference type="UniPathway" id="UPA00094"/>
<dbReference type="Pfam" id="PF00109">
    <property type="entry name" value="ketoacyl-synt"/>
    <property type="match status" value="1"/>
</dbReference>
<dbReference type="PROSITE" id="PS52004">
    <property type="entry name" value="KS3_2"/>
    <property type="match status" value="1"/>
</dbReference>
<dbReference type="STRING" id="67344.SAMN05216505_11910"/>
<evidence type="ECO:0000313" key="19">
    <source>
        <dbReference type="Proteomes" id="UP000182100"/>
    </source>
</evidence>
<name>A0A1G7AMB0_9ACTN</name>
<dbReference type="InterPro" id="IPR017568">
    <property type="entry name" value="3-oxoacyl-ACP_synth-2"/>
</dbReference>
<evidence type="ECO:0000256" key="7">
    <source>
        <dbReference type="ARBA" id="ARBA00022832"/>
    </source>
</evidence>
<evidence type="ECO:0000256" key="6">
    <source>
        <dbReference type="ARBA" id="ARBA00022679"/>
    </source>
</evidence>
<dbReference type="InterPro" id="IPR018201">
    <property type="entry name" value="Ketoacyl_synth_AS"/>
</dbReference>
<reference evidence="19" key="1">
    <citation type="submission" date="2016-10" db="EMBL/GenBank/DDBJ databases">
        <authorList>
            <person name="Varghese N."/>
            <person name="Submissions S."/>
        </authorList>
    </citation>
    <scope>NUCLEOTIDE SEQUENCE [LARGE SCALE GENOMIC DNA]</scope>
    <source>
        <strain evidence="19">CGMCC 4.3504</strain>
    </source>
</reference>
<feature type="active site" description="For beta-ketoacyl synthase activity" evidence="15">
    <location>
        <position position="171"/>
    </location>
</feature>
<dbReference type="InterPro" id="IPR016039">
    <property type="entry name" value="Thiolase-like"/>
</dbReference>
<dbReference type="FunFam" id="3.40.47.10:FF:000029">
    <property type="entry name" value="3-oxoacyl-[acyl-carrier-protein] synthase 1"/>
    <property type="match status" value="1"/>
</dbReference>